<feature type="chain" id="PRO_5017017275" description="GmrSD restriction endonucleases C-terminal domain-containing protein" evidence="1">
    <location>
        <begin position="17"/>
        <end position="204"/>
    </location>
</feature>
<evidence type="ECO:0000259" key="2">
    <source>
        <dbReference type="Pfam" id="PF07510"/>
    </source>
</evidence>
<dbReference type="PANTHER" id="PTHR24094">
    <property type="entry name" value="SECRETED PROTEIN"/>
    <property type="match status" value="1"/>
</dbReference>
<protein>
    <recommendedName>
        <fullName evidence="2">GmrSD restriction endonucleases C-terminal domain-containing protein</fullName>
    </recommendedName>
</protein>
<feature type="signal peptide" evidence="1">
    <location>
        <begin position="1"/>
        <end position="16"/>
    </location>
</feature>
<name>A0A367LEV7_9HYPO</name>
<dbReference type="Proteomes" id="UP000253664">
    <property type="component" value="Unassembled WGS sequence"/>
</dbReference>
<dbReference type="PANTHER" id="PTHR24094:SF15">
    <property type="entry name" value="AMP-DEPENDENT SYNTHETASE_LIGASE DOMAIN-CONTAINING PROTEIN-RELATED"/>
    <property type="match status" value="1"/>
</dbReference>
<evidence type="ECO:0000256" key="1">
    <source>
        <dbReference type="SAM" id="SignalP"/>
    </source>
</evidence>
<comment type="caution">
    <text evidence="3">The sequence shown here is derived from an EMBL/GenBank/DDBJ whole genome shotgun (WGS) entry which is preliminary data.</text>
</comment>
<accession>A0A367LEV7</accession>
<gene>
    <name evidence="3" type="ORF">L249_0039</name>
</gene>
<dbReference type="InterPro" id="IPR011089">
    <property type="entry name" value="GmrSD_C"/>
</dbReference>
<dbReference type="AlphaFoldDB" id="A0A367LEV7"/>
<keyword evidence="1" id="KW-0732">Signal</keyword>
<dbReference type="OrthoDB" id="3162605at2759"/>
<dbReference type="EMBL" id="LKCN02000007">
    <property type="protein sequence ID" value="RCI12964.1"/>
    <property type="molecule type" value="Genomic_DNA"/>
</dbReference>
<reference evidence="3 4" key="1">
    <citation type="journal article" date="2015" name="BMC Genomics">
        <title>Insights from the genome of Ophiocordyceps polyrhachis-furcata to pathogenicity and host specificity in insect fungi.</title>
        <authorList>
            <person name="Wichadakul D."/>
            <person name="Kobmoo N."/>
            <person name="Ingsriswang S."/>
            <person name="Tangphatsornruang S."/>
            <person name="Chantasingh D."/>
            <person name="Luangsa-ard J.J."/>
            <person name="Eurwilaichitr L."/>
        </authorList>
    </citation>
    <scope>NUCLEOTIDE SEQUENCE [LARGE SCALE GENOMIC DNA]</scope>
    <source>
        <strain evidence="3 4">BCC 54312</strain>
    </source>
</reference>
<feature type="domain" description="GmrSD restriction endonucleases C-terminal" evidence="2">
    <location>
        <begin position="86"/>
        <end position="198"/>
    </location>
</feature>
<dbReference type="Pfam" id="PF07510">
    <property type="entry name" value="GmrSD_C"/>
    <property type="match status" value="1"/>
</dbReference>
<organism evidence="3 4">
    <name type="scientific">Ophiocordyceps polyrhachis-furcata BCC 54312</name>
    <dbReference type="NCBI Taxonomy" id="1330021"/>
    <lineage>
        <taxon>Eukaryota</taxon>
        <taxon>Fungi</taxon>
        <taxon>Dikarya</taxon>
        <taxon>Ascomycota</taxon>
        <taxon>Pezizomycotina</taxon>
        <taxon>Sordariomycetes</taxon>
        <taxon>Hypocreomycetidae</taxon>
        <taxon>Hypocreales</taxon>
        <taxon>Ophiocordycipitaceae</taxon>
        <taxon>Ophiocordyceps</taxon>
    </lineage>
</organism>
<evidence type="ECO:0000313" key="3">
    <source>
        <dbReference type="EMBL" id="RCI12964.1"/>
    </source>
</evidence>
<proteinExistence type="predicted"/>
<evidence type="ECO:0000313" key="4">
    <source>
        <dbReference type="Proteomes" id="UP000253664"/>
    </source>
</evidence>
<sequence>MKPFTILSIFITLALTTPTPQPTPPGIPSAPSARRLLSGLQVARHGSGSGYSRAKFPHWETVDDGCNARIVVLKRDGRGVVVDDDCVVTRGRWTSPYDGESVDDASDIDIDHLVPLKNAWVSGASRWDVDRRRSFANDVASPQLWAVTSTVNREKSDSSPDEWLPPVESFRCAYVESWVRVKSAYRLAVTREEKETLSSVLAAC</sequence>
<keyword evidence="4" id="KW-1185">Reference proteome</keyword>
<dbReference type="STRING" id="1330021.A0A367LEV7"/>